<gene>
    <name evidence="3" type="ORF">C8E83_1329</name>
</gene>
<keyword evidence="2" id="KW-1133">Transmembrane helix</keyword>
<proteinExistence type="predicted"/>
<evidence type="ECO:0000256" key="2">
    <source>
        <dbReference type="SAM" id="Phobius"/>
    </source>
</evidence>
<evidence type="ECO:0000313" key="4">
    <source>
        <dbReference type="Proteomes" id="UP000280008"/>
    </source>
</evidence>
<dbReference type="PANTHER" id="PTHR32309">
    <property type="entry name" value="TYROSINE-PROTEIN KINASE"/>
    <property type="match status" value="1"/>
</dbReference>
<dbReference type="OrthoDB" id="9812433at2"/>
<name>A0A495IFV9_9MICO</name>
<dbReference type="PANTHER" id="PTHR32309:SF31">
    <property type="entry name" value="CAPSULAR EXOPOLYSACCHARIDE FAMILY"/>
    <property type="match status" value="1"/>
</dbReference>
<keyword evidence="4" id="KW-1185">Reference proteome</keyword>
<feature type="region of interest" description="Disordered" evidence="1">
    <location>
        <begin position="317"/>
        <end position="355"/>
    </location>
</feature>
<evidence type="ECO:0000313" key="3">
    <source>
        <dbReference type="EMBL" id="RKR74221.1"/>
    </source>
</evidence>
<feature type="transmembrane region" description="Helical" evidence="2">
    <location>
        <begin position="18"/>
        <end position="36"/>
    </location>
</feature>
<dbReference type="SUPFAM" id="SSF52540">
    <property type="entry name" value="P-loop containing nucleoside triphosphate hydrolases"/>
    <property type="match status" value="1"/>
</dbReference>
<feature type="region of interest" description="Disordered" evidence="1">
    <location>
        <begin position="173"/>
        <end position="198"/>
    </location>
</feature>
<comment type="caution">
    <text evidence="3">The sequence shown here is derived from an EMBL/GenBank/DDBJ whole genome shotgun (WGS) entry which is preliminary data.</text>
</comment>
<dbReference type="InterPro" id="IPR027417">
    <property type="entry name" value="P-loop_NTPase"/>
</dbReference>
<sequence>MNTPLTLVDVLAQLRRRWTVVAGGAVIGLLVGIAAGTPNPSAVVVVLAAIVGAAAGFFAAFTLVKLHPRVTKVDDIRRVTGLPVIAQLPAAVIDPDLGPEGYDDRASTRRMRTTLREAVMNTRSLAGGDLPRRLVLARTDTVSEASGVDGGLARALVESGFATAVLDTDLENRLESRPSSVDQSPLGEDAPRTAPAGYVREPVPDRVIAARPADRLARVDELLGVLGDRYDVTVAGAASDSQPVPLRALAPAADAVIIVARSNRTTVESLLAMYGELLGMGVEPIGVILTGVAARHRVLLRSTWTASDFRAGVVATDSPARDDDVAEPPAPATSEAAVQAPTPSRRSPKAPTSPVVVTPLLFDDEDDDLDLGMPRLAGFSIADLVERAGSGDGSSGGTTARSLTRPLDSSEKDS</sequence>
<dbReference type="InterPro" id="IPR050445">
    <property type="entry name" value="Bact_polysacc_biosynth/exp"/>
</dbReference>
<evidence type="ECO:0000256" key="1">
    <source>
        <dbReference type="SAM" id="MobiDB-lite"/>
    </source>
</evidence>
<organism evidence="3 4">
    <name type="scientific">Frondihabitans australicus</name>
    <dbReference type="NCBI Taxonomy" id="386892"/>
    <lineage>
        <taxon>Bacteria</taxon>
        <taxon>Bacillati</taxon>
        <taxon>Actinomycetota</taxon>
        <taxon>Actinomycetes</taxon>
        <taxon>Micrococcales</taxon>
        <taxon>Microbacteriaceae</taxon>
        <taxon>Frondihabitans</taxon>
    </lineage>
</organism>
<accession>A0A495IFV9</accession>
<evidence type="ECO:0008006" key="5">
    <source>
        <dbReference type="Google" id="ProtNLM"/>
    </source>
</evidence>
<keyword evidence="2" id="KW-0812">Transmembrane</keyword>
<reference evidence="3 4" key="1">
    <citation type="submission" date="2018-10" db="EMBL/GenBank/DDBJ databases">
        <title>Sequencing the genomes of 1000 actinobacteria strains.</title>
        <authorList>
            <person name="Klenk H.-P."/>
        </authorList>
    </citation>
    <scope>NUCLEOTIDE SEQUENCE [LARGE SCALE GENOMIC DNA]</scope>
    <source>
        <strain evidence="3 4">DSM 17894</strain>
    </source>
</reference>
<dbReference type="EMBL" id="RBKS01000001">
    <property type="protein sequence ID" value="RKR74221.1"/>
    <property type="molecule type" value="Genomic_DNA"/>
</dbReference>
<feature type="transmembrane region" description="Helical" evidence="2">
    <location>
        <begin position="42"/>
        <end position="64"/>
    </location>
</feature>
<dbReference type="Gene3D" id="3.40.50.300">
    <property type="entry name" value="P-loop containing nucleotide triphosphate hydrolases"/>
    <property type="match status" value="1"/>
</dbReference>
<keyword evidence="2" id="KW-0472">Membrane</keyword>
<dbReference type="RefSeq" id="WP_121368990.1">
    <property type="nucleotide sequence ID" value="NZ_RBKS01000001.1"/>
</dbReference>
<dbReference type="Proteomes" id="UP000280008">
    <property type="component" value="Unassembled WGS sequence"/>
</dbReference>
<dbReference type="AlphaFoldDB" id="A0A495IFV9"/>
<feature type="region of interest" description="Disordered" evidence="1">
    <location>
        <begin position="387"/>
        <end position="414"/>
    </location>
</feature>
<protein>
    <recommendedName>
        <fullName evidence="5">Capsular polysaccharide biosynthesis protein</fullName>
    </recommendedName>
</protein>